<organism evidence="4 5">
    <name type="scientific">Nakamurella alba</name>
    <dbReference type="NCBI Taxonomy" id="2665158"/>
    <lineage>
        <taxon>Bacteria</taxon>
        <taxon>Bacillati</taxon>
        <taxon>Actinomycetota</taxon>
        <taxon>Actinomycetes</taxon>
        <taxon>Nakamurellales</taxon>
        <taxon>Nakamurellaceae</taxon>
        <taxon>Nakamurella</taxon>
    </lineage>
</organism>
<dbReference type="PRINTS" id="PR00081">
    <property type="entry name" value="GDHRDH"/>
</dbReference>
<evidence type="ECO:0000256" key="2">
    <source>
        <dbReference type="ARBA" id="ARBA00023002"/>
    </source>
</evidence>
<evidence type="ECO:0000256" key="3">
    <source>
        <dbReference type="RuleBase" id="RU000363"/>
    </source>
</evidence>
<evidence type="ECO:0000313" key="5">
    <source>
        <dbReference type="Proteomes" id="UP000460221"/>
    </source>
</evidence>
<dbReference type="Proteomes" id="UP000460221">
    <property type="component" value="Unassembled WGS sequence"/>
</dbReference>
<evidence type="ECO:0000313" key="4">
    <source>
        <dbReference type="EMBL" id="MTD16000.1"/>
    </source>
</evidence>
<gene>
    <name evidence="4" type="ORF">GIS00_18855</name>
</gene>
<dbReference type="EMBL" id="WLYK01000008">
    <property type="protein sequence ID" value="MTD16000.1"/>
    <property type="molecule type" value="Genomic_DNA"/>
</dbReference>
<dbReference type="InterPro" id="IPR020904">
    <property type="entry name" value="Sc_DH/Rdtase_CS"/>
</dbReference>
<dbReference type="GO" id="GO:0016020">
    <property type="term" value="C:membrane"/>
    <property type="evidence" value="ECO:0007669"/>
    <property type="project" value="TreeGrafter"/>
</dbReference>
<sequence>MPTALVTGATAGIGAAFAVHLATQGYDLVLVARGTDRLQERRATLLTLGAPTVELITADLTHAADREEVAERLARPGAPVDLLVNNAGIGLGKEFLESTPDDLQRQIDLNVTAVVRLTHAVLPGMVQRGHGGVINVASIAGLVAGRGTTYAGSKAFVVSLSEGLSMSLRGTGVRVQALCPGFVRTEFHDRAGIDMTKTPDALYVDIDLVVRTSLDDLRHDRPLSIPGPLYKVIATLSRLAPRGLVRSVAAKVNNKGRT</sequence>
<dbReference type="PROSITE" id="PS00061">
    <property type="entry name" value="ADH_SHORT"/>
    <property type="match status" value="1"/>
</dbReference>
<reference evidence="4 5" key="1">
    <citation type="submission" date="2019-11" db="EMBL/GenBank/DDBJ databases">
        <authorList>
            <person name="Jiang L.-Q."/>
        </authorList>
    </citation>
    <scope>NUCLEOTIDE SEQUENCE [LARGE SCALE GENOMIC DNA]</scope>
    <source>
        <strain evidence="4 5">YIM 132087</strain>
    </source>
</reference>
<dbReference type="InterPro" id="IPR036291">
    <property type="entry name" value="NAD(P)-bd_dom_sf"/>
</dbReference>
<dbReference type="SUPFAM" id="SSF51735">
    <property type="entry name" value="NAD(P)-binding Rossmann-fold domains"/>
    <property type="match status" value="1"/>
</dbReference>
<protein>
    <submittedName>
        <fullName evidence="4">SDR family NAD(P)-dependent oxidoreductase</fullName>
    </submittedName>
</protein>
<dbReference type="PIRSF" id="PIRSF000126">
    <property type="entry name" value="11-beta-HSD1"/>
    <property type="match status" value="1"/>
</dbReference>
<dbReference type="RefSeq" id="WP_154769990.1">
    <property type="nucleotide sequence ID" value="NZ_WLYK01000008.1"/>
</dbReference>
<proteinExistence type="inferred from homology"/>
<dbReference type="PRINTS" id="PR00080">
    <property type="entry name" value="SDRFAMILY"/>
</dbReference>
<dbReference type="Pfam" id="PF00106">
    <property type="entry name" value="adh_short"/>
    <property type="match status" value="1"/>
</dbReference>
<dbReference type="PANTHER" id="PTHR44196:SF2">
    <property type="entry name" value="SHORT-CHAIN DEHYDROGENASE-RELATED"/>
    <property type="match status" value="1"/>
</dbReference>
<keyword evidence="2" id="KW-0560">Oxidoreductase</keyword>
<dbReference type="InterPro" id="IPR002347">
    <property type="entry name" value="SDR_fam"/>
</dbReference>
<dbReference type="CDD" id="cd05233">
    <property type="entry name" value="SDR_c"/>
    <property type="match status" value="1"/>
</dbReference>
<comment type="caution">
    <text evidence="4">The sequence shown here is derived from an EMBL/GenBank/DDBJ whole genome shotgun (WGS) entry which is preliminary data.</text>
</comment>
<keyword evidence="5" id="KW-1185">Reference proteome</keyword>
<dbReference type="PANTHER" id="PTHR44196">
    <property type="entry name" value="DEHYDROGENASE/REDUCTASE SDR FAMILY MEMBER 7B"/>
    <property type="match status" value="1"/>
</dbReference>
<dbReference type="GO" id="GO:0016491">
    <property type="term" value="F:oxidoreductase activity"/>
    <property type="evidence" value="ECO:0007669"/>
    <property type="project" value="UniProtKB-KW"/>
</dbReference>
<dbReference type="AlphaFoldDB" id="A0A7K1FPI9"/>
<accession>A0A7K1FPI9</accession>
<evidence type="ECO:0000256" key="1">
    <source>
        <dbReference type="ARBA" id="ARBA00006484"/>
    </source>
</evidence>
<dbReference type="Gene3D" id="3.40.50.720">
    <property type="entry name" value="NAD(P)-binding Rossmann-like Domain"/>
    <property type="match status" value="1"/>
</dbReference>
<comment type="similarity">
    <text evidence="1 3">Belongs to the short-chain dehydrogenases/reductases (SDR) family.</text>
</comment>
<name>A0A7K1FPI9_9ACTN</name>